<keyword evidence="4" id="KW-0804">Transcription</keyword>
<dbReference type="Pfam" id="PF07527">
    <property type="entry name" value="Hairy_orange"/>
    <property type="match status" value="1"/>
</dbReference>
<feature type="domain" description="BHLH" evidence="7">
    <location>
        <begin position="1"/>
        <end position="55"/>
    </location>
</feature>
<dbReference type="PROSITE" id="PS50888">
    <property type="entry name" value="BHLH"/>
    <property type="match status" value="1"/>
</dbReference>
<dbReference type="InterPro" id="IPR050370">
    <property type="entry name" value="HES_HEY"/>
</dbReference>
<feature type="region of interest" description="Disordered" evidence="6">
    <location>
        <begin position="111"/>
        <end position="182"/>
    </location>
</feature>
<keyword evidence="10" id="KW-1185">Reference proteome</keyword>
<dbReference type="FunFam" id="4.10.280.10:FF:000009">
    <property type="entry name" value="Transcription factor HES-1"/>
    <property type="match status" value="1"/>
</dbReference>
<feature type="compositionally biased region" description="Low complexity" evidence="6">
    <location>
        <begin position="151"/>
        <end position="168"/>
    </location>
</feature>
<evidence type="ECO:0000256" key="3">
    <source>
        <dbReference type="ARBA" id="ARBA00023125"/>
    </source>
</evidence>
<dbReference type="CDD" id="cd19741">
    <property type="entry name" value="bHLH-O_ESMB_like"/>
    <property type="match status" value="1"/>
</dbReference>
<dbReference type="InterPro" id="IPR036638">
    <property type="entry name" value="HLH_DNA-bd_sf"/>
</dbReference>
<protein>
    <recommendedName>
        <fullName evidence="11">BHLH domain-containing protein</fullName>
    </recommendedName>
</protein>
<gene>
    <name evidence="9" type="ORF">Cfor_02463</name>
</gene>
<evidence type="ECO:0000256" key="4">
    <source>
        <dbReference type="ARBA" id="ARBA00023163"/>
    </source>
</evidence>
<dbReference type="PANTHER" id="PTHR10985">
    <property type="entry name" value="BASIC HELIX-LOOP-HELIX TRANSCRIPTION FACTOR, HES-RELATED"/>
    <property type="match status" value="1"/>
</dbReference>
<sequence length="197" mass="21151">VTKPLLERKRRARINKCLDELKDLMVGALEAEGENVSKLEKADILELTVRHLHRLRRPRDAAEDAHRFQAGFSQCATEACQFLMSLPGLDARVGRRLVAHLGQCVAAGPLGLQAQPPSPKLPYSPPPSNQTVGTPGPLRVQVPSSSRLCYSPPVSLSSASPGSSPVTPFRSPQPGLSSTPSIEDLARPITGLLMTVP</sequence>
<evidence type="ECO:0000256" key="2">
    <source>
        <dbReference type="ARBA" id="ARBA00023015"/>
    </source>
</evidence>
<reference evidence="10" key="1">
    <citation type="submission" date="2020-01" db="EMBL/GenBank/DDBJ databases">
        <title>Draft genome sequence of the Termite Coptotermes fromosanus.</title>
        <authorList>
            <person name="Itakura S."/>
            <person name="Yosikawa Y."/>
            <person name="Umezawa K."/>
        </authorList>
    </citation>
    <scope>NUCLEOTIDE SEQUENCE [LARGE SCALE GENOMIC DNA]</scope>
</reference>
<evidence type="ECO:0000313" key="10">
    <source>
        <dbReference type="Proteomes" id="UP000502823"/>
    </source>
</evidence>
<dbReference type="OrthoDB" id="6085656at2759"/>
<comment type="subcellular location">
    <subcellularLocation>
        <location evidence="1">Nucleus</location>
    </subcellularLocation>
</comment>
<evidence type="ECO:0000256" key="6">
    <source>
        <dbReference type="SAM" id="MobiDB-lite"/>
    </source>
</evidence>
<dbReference type="InterPro" id="IPR011598">
    <property type="entry name" value="bHLH_dom"/>
</dbReference>
<dbReference type="GO" id="GO:1990837">
    <property type="term" value="F:sequence-specific double-stranded DNA binding"/>
    <property type="evidence" value="ECO:0007669"/>
    <property type="project" value="UniProtKB-ARBA"/>
</dbReference>
<dbReference type="GO" id="GO:0046983">
    <property type="term" value="F:protein dimerization activity"/>
    <property type="evidence" value="ECO:0007669"/>
    <property type="project" value="InterPro"/>
</dbReference>
<comment type="caution">
    <text evidence="9">The sequence shown here is derived from an EMBL/GenBank/DDBJ whole genome shotgun (WGS) entry which is preliminary data.</text>
</comment>
<keyword evidence="5" id="KW-0539">Nucleus</keyword>
<dbReference type="Pfam" id="PF00010">
    <property type="entry name" value="HLH"/>
    <property type="match status" value="1"/>
</dbReference>
<dbReference type="GO" id="GO:0005634">
    <property type="term" value="C:nucleus"/>
    <property type="evidence" value="ECO:0007669"/>
    <property type="project" value="UniProtKB-SubCell"/>
</dbReference>
<feature type="compositionally biased region" description="Pro residues" evidence="6">
    <location>
        <begin position="116"/>
        <end position="128"/>
    </location>
</feature>
<dbReference type="Gene3D" id="4.10.280.10">
    <property type="entry name" value="Helix-loop-helix DNA-binding domain"/>
    <property type="match status" value="1"/>
</dbReference>
<evidence type="ECO:0008006" key="11">
    <source>
        <dbReference type="Google" id="ProtNLM"/>
    </source>
</evidence>
<dbReference type="AlphaFoldDB" id="A0A6L2Q4H1"/>
<dbReference type="SUPFAM" id="SSF158457">
    <property type="entry name" value="Orange domain-like"/>
    <property type="match status" value="1"/>
</dbReference>
<dbReference type="InterPro" id="IPR003650">
    <property type="entry name" value="Orange_dom"/>
</dbReference>
<dbReference type="GO" id="GO:0006355">
    <property type="term" value="P:regulation of DNA-templated transcription"/>
    <property type="evidence" value="ECO:0007669"/>
    <property type="project" value="InterPro"/>
</dbReference>
<dbReference type="SMART" id="SM00511">
    <property type="entry name" value="ORANGE"/>
    <property type="match status" value="1"/>
</dbReference>
<evidence type="ECO:0000259" key="8">
    <source>
        <dbReference type="PROSITE" id="PS51054"/>
    </source>
</evidence>
<evidence type="ECO:0000256" key="5">
    <source>
        <dbReference type="ARBA" id="ARBA00023242"/>
    </source>
</evidence>
<feature type="domain" description="Orange" evidence="8">
    <location>
        <begin position="68"/>
        <end position="101"/>
    </location>
</feature>
<dbReference type="Proteomes" id="UP000502823">
    <property type="component" value="Unassembled WGS sequence"/>
</dbReference>
<dbReference type="Gene3D" id="6.10.250.980">
    <property type="match status" value="1"/>
</dbReference>
<feature type="non-terminal residue" evidence="9">
    <location>
        <position position="197"/>
    </location>
</feature>
<feature type="non-terminal residue" evidence="9">
    <location>
        <position position="1"/>
    </location>
</feature>
<evidence type="ECO:0000256" key="1">
    <source>
        <dbReference type="ARBA" id="ARBA00004123"/>
    </source>
</evidence>
<evidence type="ECO:0000259" key="7">
    <source>
        <dbReference type="PROSITE" id="PS50888"/>
    </source>
</evidence>
<dbReference type="SMART" id="SM00353">
    <property type="entry name" value="HLH"/>
    <property type="match status" value="1"/>
</dbReference>
<dbReference type="EMBL" id="BLKM01012990">
    <property type="protein sequence ID" value="GFG38422.1"/>
    <property type="molecule type" value="Genomic_DNA"/>
</dbReference>
<dbReference type="InParanoid" id="A0A6L2Q4H1"/>
<accession>A0A6L2Q4H1</accession>
<proteinExistence type="predicted"/>
<name>A0A6L2Q4H1_COPFO</name>
<dbReference type="SUPFAM" id="SSF47459">
    <property type="entry name" value="HLH, helix-loop-helix DNA-binding domain"/>
    <property type="match status" value="1"/>
</dbReference>
<organism evidence="9 10">
    <name type="scientific">Coptotermes formosanus</name>
    <name type="common">Formosan subterranean termite</name>
    <dbReference type="NCBI Taxonomy" id="36987"/>
    <lineage>
        <taxon>Eukaryota</taxon>
        <taxon>Metazoa</taxon>
        <taxon>Ecdysozoa</taxon>
        <taxon>Arthropoda</taxon>
        <taxon>Hexapoda</taxon>
        <taxon>Insecta</taxon>
        <taxon>Pterygota</taxon>
        <taxon>Neoptera</taxon>
        <taxon>Polyneoptera</taxon>
        <taxon>Dictyoptera</taxon>
        <taxon>Blattodea</taxon>
        <taxon>Blattoidea</taxon>
        <taxon>Termitoidae</taxon>
        <taxon>Rhinotermitidae</taxon>
        <taxon>Coptotermes</taxon>
    </lineage>
</organism>
<keyword evidence="2" id="KW-0805">Transcription regulation</keyword>
<keyword evidence="3" id="KW-0238">DNA-binding</keyword>
<evidence type="ECO:0000313" key="9">
    <source>
        <dbReference type="EMBL" id="GFG38422.1"/>
    </source>
</evidence>
<dbReference type="PROSITE" id="PS51054">
    <property type="entry name" value="ORANGE"/>
    <property type="match status" value="1"/>
</dbReference>